<proteinExistence type="predicted"/>
<dbReference type="Gene3D" id="1.10.720.10">
    <property type="match status" value="1"/>
</dbReference>
<dbReference type="EMBL" id="AWWV01015960">
    <property type="protein sequence ID" value="OMO51075.1"/>
    <property type="molecule type" value="Genomic_DNA"/>
</dbReference>
<dbReference type="OrthoDB" id="1065581at2759"/>
<dbReference type="OMA" id="KMKLCDL"/>
<feature type="domain" description="Rho termination factor-like N-terminal" evidence="3">
    <location>
        <begin position="732"/>
        <end position="761"/>
    </location>
</feature>
<feature type="region of interest" description="Disordered" evidence="2">
    <location>
        <begin position="496"/>
        <end position="518"/>
    </location>
</feature>
<comment type="caution">
    <text evidence="4">The sequence shown here is derived from an EMBL/GenBank/DDBJ whole genome shotgun (WGS) entry which is preliminary data.</text>
</comment>
<dbReference type="Pfam" id="PF07498">
    <property type="entry name" value="Rho_N"/>
    <property type="match status" value="1"/>
</dbReference>
<keyword evidence="5" id="KW-1185">Reference proteome</keyword>
<evidence type="ECO:0000256" key="2">
    <source>
        <dbReference type="SAM" id="MobiDB-lite"/>
    </source>
</evidence>
<dbReference type="Gramene" id="OMO51075">
    <property type="protein sequence ID" value="OMO51075"/>
    <property type="gene ID" value="CCACVL1_30030"/>
</dbReference>
<dbReference type="Proteomes" id="UP000188268">
    <property type="component" value="Unassembled WGS sequence"/>
</dbReference>
<accession>A0A1R3FZ14</accession>
<dbReference type="InterPro" id="IPR011112">
    <property type="entry name" value="Rho-like_N"/>
</dbReference>
<organism evidence="4 5">
    <name type="scientific">Corchorus capsularis</name>
    <name type="common">Jute</name>
    <dbReference type="NCBI Taxonomy" id="210143"/>
    <lineage>
        <taxon>Eukaryota</taxon>
        <taxon>Viridiplantae</taxon>
        <taxon>Streptophyta</taxon>
        <taxon>Embryophyta</taxon>
        <taxon>Tracheophyta</taxon>
        <taxon>Spermatophyta</taxon>
        <taxon>Magnoliopsida</taxon>
        <taxon>eudicotyledons</taxon>
        <taxon>Gunneridae</taxon>
        <taxon>Pentapetalae</taxon>
        <taxon>rosids</taxon>
        <taxon>malvids</taxon>
        <taxon>Malvales</taxon>
        <taxon>Malvaceae</taxon>
        <taxon>Grewioideae</taxon>
        <taxon>Apeibeae</taxon>
        <taxon>Corchorus</taxon>
    </lineage>
</organism>
<name>A0A1R3FZ14_COCAP</name>
<evidence type="ECO:0000313" key="5">
    <source>
        <dbReference type="Proteomes" id="UP000188268"/>
    </source>
</evidence>
<feature type="coiled-coil region" evidence="1">
    <location>
        <begin position="47"/>
        <end position="108"/>
    </location>
</feature>
<reference evidence="4 5" key="1">
    <citation type="submission" date="2013-09" db="EMBL/GenBank/DDBJ databases">
        <title>Corchorus capsularis genome sequencing.</title>
        <authorList>
            <person name="Alam M."/>
            <person name="Haque M.S."/>
            <person name="Islam M.S."/>
            <person name="Emdad E.M."/>
            <person name="Islam M.M."/>
            <person name="Ahmed B."/>
            <person name="Halim A."/>
            <person name="Hossen Q.M.M."/>
            <person name="Hossain M.Z."/>
            <person name="Ahmed R."/>
            <person name="Khan M.M."/>
            <person name="Islam R."/>
            <person name="Rashid M.M."/>
            <person name="Khan S.A."/>
            <person name="Rahman M.S."/>
            <person name="Alam M."/>
        </authorList>
    </citation>
    <scope>NUCLEOTIDE SEQUENCE [LARGE SCALE GENOMIC DNA]</scope>
    <source>
        <strain evidence="5">cv. CVL-1</strain>
        <tissue evidence="4">Whole seedling</tissue>
    </source>
</reference>
<dbReference type="AlphaFoldDB" id="A0A1R3FZ14"/>
<evidence type="ECO:0000313" key="4">
    <source>
        <dbReference type="EMBL" id="OMO51075.1"/>
    </source>
</evidence>
<evidence type="ECO:0000256" key="1">
    <source>
        <dbReference type="SAM" id="Coils"/>
    </source>
</evidence>
<evidence type="ECO:0000259" key="3">
    <source>
        <dbReference type="Pfam" id="PF07498"/>
    </source>
</evidence>
<gene>
    <name evidence="4" type="ORF">CCACVL1_30030</name>
</gene>
<protein>
    <recommendedName>
        <fullName evidence="3">Rho termination factor-like N-terminal domain-containing protein</fullName>
    </recommendedName>
</protein>
<dbReference type="GO" id="GO:0006353">
    <property type="term" value="P:DNA-templated transcription termination"/>
    <property type="evidence" value="ECO:0007669"/>
    <property type="project" value="InterPro"/>
</dbReference>
<keyword evidence="1" id="KW-0175">Coiled coil</keyword>
<sequence>MASDLWGPFFPEEASSPGVGAGWQCDFYFGYGFDVIEENAMNEKSCIQVLSILIKKADTEIDELEKDLVMLQSELAWAEHEEWSDKCCNALRAKIDGLEISIRKLRNKDENDIEVFLSTHTEPAEKLHEIIKALLKSFCHEKDKQNEQPHDVVILNSTRGSPRQAADLHKNENKSASYSYVVAKEEIDGSSVIATENCASSNPFTELEEKKPETLSNANVNDLILHSLAPAADQFDEKKVITNLDLEATKKQGTKACGLTLKDKRMIQHSSSMFVHKSMHNLDKTKVKDSAVQIVNTLDLDASKLSTGHLNKKIKLSASSLKIVSEEATVRTSISEADISILDSSSNTMGKGGDLCKKVKDDQAADIIAKDLVSVASEQTPGHSNEMKKLCEHGLKVNGCKVQEHTGETKLSNSFLNHEHKGNILRSDKPANALVKTISPDTLRHETGLNGKGNNSDSRSVAFGQAESLNSDMEQKLCEFAVKSARKRGIKELKCASTDKKGPTGSISKAEGKKKGSLQVKQKEAAMSNNDHSALTSLIELQDEKDKNILEMDGKARLEEVEIAEIVARDDEPVMNLYMRPQRGKVKTVKTSVESISARVEEFSLNSKENVSDPSTVRKRLWKYADNHTLNYTLSGKIVQKKVQHRQCEAEEQSMRLDASQNMLSPPKKKCKISSVPIIVEIRGSSFQMNISKLHGDLNASTDKKDFYISEAHVDDSGAKGVIPQSFDTSKLKKMKLCDLRAIAKAKKLAKYSSLRKEDLVRQLENMLRC</sequence>